<dbReference type="InterPro" id="IPR013216">
    <property type="entry name" value="Methyltransf_11"/>
</dbReference>
<keyword evidence="2" id="KW-0808">Transferase</keyword>
<dbReference type="CDD" id="cd02440">
    <property type="entry name" value="AdoMet_MTases"/>
    <property type="match status" value="1"/>
</dbReference>
<dbReference type="Gene3D" id="3.40.50.150">
    <property type="entry name" value="Vaccinia Virus protein VP39"/>
    <property type="match status" value="1"/>
</dbReference>
<gene>
    <name evidence="2" type="ORF">J113_00595</name>
</gene>
<dbReference type="PATRIC" id="fig|1310114.3.peg.133"/>
<proteinExistence type="predicted"/>
<keyword evidence="2" id="KW-0489">Methyltransferase</keyword>
<sequence>MDIDAPVLRRAQTRFANAPIRWLHADIMTAELPNAGFDAVVSNAALHHIEDTRTALSRLGGLVTPGGTLAVVTFVTPSLRNGLWHLTSWVACGMANRVKGKWEHSAPIKWPPPQTLHELRSHVRALLPGACIRRLLYGRVLVTWRAPV</sequence>
<dbReference type="HOGENOM" id="CLU_090578_0_0_11"/>
<dbReference type="Pfam" id="PF08241">
    <property type="entry name" value="Methyltransf_11"/>
    <property type="match status" value="1"/>
</dbReference>
<dbReference type="InterPro" id="IPR029063">
    <property type="entry name" value="SAM-dependent_MTases_sf"/>
</dbReference>
<dbReference type="AlphaFoldDB" id="R4MDJ0"/>
<protein>
    <submittedName>
        <fullName evidence="2">Methyltransferase/methylase</fullName>
    </submittedName>
</protein>
<dbReference type="SUPFAM" id="SSF53335">
    <property type="entry name" value="S-adenosyl-L-methionine-dependent methyltransferases"/>
    <property type="match status" value="1"/>
</dbReference>
<dbReference type="EMBL" id="CP005386">
    <property type="protein sequence ID" value="AGL25552.1"/>
    <property type="molecule type" value="Genomic_DNA"/>
</dbReference>
<evidence type="ECO:0000313" key="3">
    <source>
        <dbReference type="Proteomes" id="UP000013548"/>
    </source>
</evidence>
<dbReference type="PANTHER" id="PTHR43861">
    <property type="entry name" value="TRANS-ACONITATE 2-METHYLTRANSFERASE-RELATED"/>
    <property type="match status" value="1"/>
</dbReference>
<evidence type="ECO:0000313" key="2">
    <source>
        <dbReference type="EMBL" id="AGL25552.1"/>
    </source>
</evidence>
<dbReference type="GO" id="GO:0008757">
    <property type="term" value="F:S-adenosylmethionine-dependent methyltransferase activity"/>
    <property type="evidence" value="ECO:0007669"/>
    <property type="project" value="InterPro"/>
</dbReference>
<evidence type="ECO:0000259" key="1">
    <source>
        <dbReference type="Pfam" id="PF08241"/>
    </source>
</evidence>
<accession>R4MDJ0</accession>
<reference evidence="2 3" key="1">
    <citation type="journal article" date="2013" name="Genome Announc.">
        <title>Whole-Genome Sequences of Four Clinical Isolates of Mycobacterium tuberculosis from Tamil Nadu, South India.</title>
        <authorList>
            <person name="Narayanan S."/>
            <person name="Deshpande U."/>
        </authorList>
    </citation>
    <scope>NUCLEOTIDE SEQUENCE [LARGE SCALE GENOMIC DNA]</scope>
    <source>
        <strain evidence="2 3">CAS/NITR204</strain>
    </source>
</reference>
<organism evidence="2 3">
    <name type="scientific">Mycobacterium tuberculosis CAS/NITR204</name>
    <dbReference type="NCBI Taxonomy" id="1310114"/>
    <lineage>
        <taxon>Bacteria</taxon>
        <taxon>Bacillati</taxon>
        <taxon>Actinomycetota</taxon>
        <taxon>Actinomycetes</taxon>
        <taxon>Mycobacteriales</taxon>
        <taxon>Mycobacteriaceae</taxon>
        <taxon>Mycobacterium</taxon>
        <taxon>Mycobacterium tuberculosis complex</taxon>
    </lineage>
</organism>
<dbReference type="PANTHER" id="PTHR43861:SF1">
    <property type="entry name" value="TRANS-ACONITATE 2-METHYLTRANSFERASE"/>
    <property type="match status" value="1"/>
</dbReference>
<name>R4MDJ0_MYCTX</name>
<dbReference type="KEGG" id="mtuc:J113_00595"/>
<dbReference type="GO" id="GO:0032259">
    <property type="term" value="P:methylation"/>
    <property type="evidence" value="ECO:0007669"/>
    <property type="project" value="UniProtKB-KW"/>
</dbReference>
<dbReference type="Proteomes" id="UP000013548">
    <property type="component" value="Chromosome"/>
</dbReference>
<dbReference type="BioCyc" id="MTUB1310114:G13A2-98-MONOMER"/>
<feature type="domain" description="Methyltransferase type 11" evidence="1">
    <location>
        <begin position="1"/>
        <end position="70"/>
    </location>
</feature>